<evidence type="ECO:0000256" key="6">
    <source>
        <dbReference type="ARBA" id="ARBA00023054"/>
    </source>
</evidence>
<name>K0KTS9_WICCF</name>
<dbReference type="PANTHER" id="PTHR10643">
    <property type="entry name" value="KINETOCHORE PROTEIN NDC80"/>
    <property type="match status" value="1"/>
</dbReference>
<evidence type="ECO:0000256" key="10">
    <source>
        <dbReference type="RuleBase" id="RU368072"/>
    </source>
</evidence>
<keyword evidence="15" id="KW-1185">Reference proteome</keyword>
<sequence>MSQDNYYKRSRSDVNVPLSQMDLNQVHNVSNIPQLSSGLKKPSNRASARQSMIGAPRLNNPVPSLKRNSSIGVNEMVQQSAIRNGGRKSLATMSSSVSRPNNRTSSFGLASLSQSKDPRPLRDRNFQATIQQDIFEYLVNNNFETDMRHPLSLKSLKNPTQKDFVMMFNFLYKKVDPGYKFSKSIEHEVYYVLKSIKYPYLETINKSQISAVGGQNWPVFLGILHWLVKLISKIEAISSIEFLDDDLDDDFKEDVREDDPDQDKIFMKYILSAYRQYIKDTDDFSGVQAIMKAEYAKKSEDFVKNSEILAQENIGLKERYQTLRAEAEVIELAEKKTDALTSDLYKFENYIKSMENRRSKWTAIIQQIKNELESSEKNLAKCEEEKKIIQDQISAQGLTPNDIDRMNNERDRISKSIDAVNLRLGELSTVVHSKELEAQQAFEELSTAAKEYNFNIYTIASTSSDIDASQFVVKIDNLMSEEKLGLRPDALLDGQDIGTDFRGRLQKLKILINSRIHETQNQSIELQEELDSINETINEKAEQIESLENNLSRNKMEYDKMYDTMTQTINRYHAEIERLQGEIQDLQSNSKQSTLLLEQQVKTVEMEYQRYLSNIQQEREILHSKAQKMMDDVITFKLNIQNSLDDLEGKTIEEIEKHRNGEF</sequence>
<dbReference type="Gene3D" id="1.10.418.30">
    <property type="entry name" value="Ncd80 complex, Ncd80 subunit"/>
    <property type="match status" value="1"/>
</dbReference>
<evidence type="ECO:0000256" key="9">
    <source>
        <dbReference type="ARBA" id="ARBA00023328"/>
    </source>
</evidence>
<dbReference type="GO" id="GO:0051315">
    <property type="term" value="P:attachment of mitotic spindle microtubules to kinetochore"/>
    <property type="evidence" value="ECO:0007669"/>
    <property type="project" value="UniProtKB-UniRule"/>
</dbReference>
<gene>
    <name evidence="14" type="ORF">BN7_4342</name>
</gene>
<dbReference type="STRING" id="1206466.K0KTS9"/>
<dbReference type="AlphaFoldDB" id="K0KTS9"/>
<dbReference type="FunFam" id="1.10.418.30:FF:000001">
    <property type="entry name" value="Probable kinetochore protein ndc80"/>
    <property type="match status" value="1"/>
</dbReference>
<dbReference type="HOGENOM" id="CLU_012583_1_0_1"/>
<evidence type="ECO:0000259" key="13">
    <source>
        <dbReference type="Pfam" id="PF03801"/>
    </source>
</evidence>
<feature type="coiled-coil region" evidence="11">
    <location>
        <begin position="351"/>
        <end position="423"/>
    </location>
</feature>
<dbReference type="PANTHER" id="PTHR10643:SF2">
    <property type="entry name" value="KINETOCHORE PROTEIN NDC80 HOMOLOG"/>
    <property type="match status" value="1"/>
</dbReference>
<evidence type="ECO:0000256" key="8">
    <source>
        <dbReference type="ARBA" id="ARBA00023306"/>
    </source>
</evidence>
<dbReference type="GO" id="GO:0005634">
    <property type="term" value="C:nucleus"/>
    <property type="evidence" value="ECO:0007669"/>
    <property type="project" value="UniProtKB-SubCell"/>
</dbReference>
<evidence type="ECO:0000256" key="4">
    <source>
        <dbReference type="ARBA" id="ARBA00022776"/>
    </source>
</evidence>
<feature type="compositionally biased region" description="Polar residues" evidence="12">
    <location>
        <begin position="91"/>
        <end position="115"/>
    </location>
</feature>
<evidence type="ECO:0000256" key="11">
    <source>
        <dbReference type="SAM" id="Coils"/>
    </source>
</evidence>
<keyword evidence="8 10" id="KW-0131">Cell cycle</keyword>
<feature type="coiled-coil region" evidence="11">
    <location>
        <begin position="516"/>
        <end position="596"/>
    </location>
</feature>
<evidence type="ECO:0000256" key="2">
    <source>
        <dbReference type="ARBA" id="ARBA00022454"/>
    </source>
</evidence>
<reference evidence="14 15" key="1">
    <citation type="journal article" date="2012" name="Eukaryot. Cell">
        <title>Draft genome sequence of Wickerhamomyces ciferrii NRRL Y-1031 F-60-10.</title>
        <authorList>
            <person name="Schneider J."/>
            <person name="Andrea H."/>
            <person name="Blom J."/>
            <person name="Jaenicke S."/>
            <person name="Ruckert C."/>
            <person name="Schorsch C."/>
            <person name="Szczepanowski R."/>
            <person name="Farwick M."/>
            <person name="Goesmann A."/>
            <person name="Puhler A."/>
            <person name="Schaffer S."/>
            <person name="Tauch A."/>
            <person name="Kohler T."/>
            <person name="Brinkrolf K."/>
        </authorList>
    </citation>
    <scope>NUCLEOTIDE SEQUENCE [LARGE SCALE GENOMIC DNA]</scope>
    <source>
        <strain evidence="15">ATCC 14091 / BCRC 22168 / CBS 111 / JCM 3599 / NBRC 0793 / NRRL Y-1031 F-60-10</strain>
    </source>
</reference>
<dbReference type="eggNOG" id="KOG0995">
    <property type="taxonomic scope" value="Eukaryota"/>
</dbReference>
<keyword evidence="4 10" id="KW-0498">Mitosis</keyword>
<dbReference type="GO" id="GO:0051301">
    <property type="term" value="P:cell division"/>
    <property type="evidence" value="ECO:0007669"/>
    <property type="project" value="UniProtKB-UniRule"/>
</dbReference>
<evidence type="ECO:0000313" key="15">
    <source>
        <dbReference type="Proteomes" id="UP000009328"/>
    </source>
</evidence>
<feature type="domain" description="Kinetochore protein Ndc80 CH" evidence="13">
    <location>
        <begin position="100"/>
        <end position="236"/>
    </location>
</feature>
<comment type="subcellular location">
    <subcellularLocation>
        <location evidence="10">Chromosome</location>
        <location evidence="10">Centromere</location>
        <location evidence="10">Kinetochore</location>
    </subcellularLocation>
    <subcellularLocation>
        <location evidence="10">Nucleus</location>
    </subcellularLocation>
</comment>
<evidence type="ECO:0000256" key="5">
    <source>
        <dbReference type="ARBA" id="ARBA00022838"/>
    </source>
</evidence>
<keyword evidence="5 10" id="KW-0995">Kinetochore</keyword>
<keyword evidence="3 10" id="KW-0132">Cell division</keyword>
<dbReference type="FunCoup" id="K0KTS9">
    <property type="interactions" value="311"/>
</dbReference>
<evidence type="ECO:0000256" key="7">
    <source>
        <dbReference type="ARBA" id="ARBA00023242"/>
    </source>
</evidence>
<dbReference type="Proteomes" id="UP000009328">
    <property type="component" value="Unassembled WGS sequence"/>
</dbReference>
<feature type="region of interest" description="Disordered" evidence="12">
    <location>
        <begin position="33"/>
        <end position="121"/>
    </location>
</feature>
<comment type="subunit">
    <text evidence="10">Component of the NDC80 complex.</text>
</comment>
<evidence type="ECO:0000256" key="12">
    <source>
        <dbReference type="SAM" id="MobiDB-lite"/>
    </source>
</evidence>
<evidence type="ECO:0000256" key="1">
    <source>
        <dbReference type="ARBA" id="ARBA00007050"/>
    </source>
</evidence>
<dbReference type="InterPro" id="IPR038273">
    <property type="entry name" value="Ndc80_sf"/>
</dbReference>
<comment type="function">
    <text evidence="10">Acts as a component of the essential kinetochore-associated NDC80 complex, which is required for chromosome segregation and spindle checkpoint activity.</text>
</comment>
<evidence type="ECO:0000256" key="3">
    <source>
        <dbReference type="ARBA" id="ARBA00022618"/>
    </source>
</evidence>
<keyword evidence="2 10" id="KW-0158">Chromosome</keyword>
<comment type="caution">
    <text evidence="14">The sequence shown here is derived from an EMBL/GenBank/DDBJ whole genome shotgun (WGS) entry which is preliminary data.</text>
</comment>
<comment type="similarity">
    <text evidence="1 10">Belongs to the NDC80/HEC1 family.</text>
</comment>
<dbReference type="GO" id="GO:0031262">
    <property type="term" value="C:Ndc80 complex"/>
    <property type="evidence" value="ECO:0007669"/>
    <property type="project" value="UniProtKB-UniRule"/>
</dbReference>
<protein>
    <recommendedName>
        <fullName evidence="10">Kinetochore protein NDC80</fullName>
    </recommendedName>
</protein>
<accession>K0KTS9</accession>
<dbReference type="InterPro" id="IPR005550">
    <property type="entry name" value="Kinetochore_Ndc80"/>
</dbReference>
<dbReference type="Pfam" id="PF03801">
    <property type="entry name" value="Ndc80_HEC"/>
    <property type="match status" value="1"/>
</dbReference>
<dbReference type="InterPro" id="IPR055260">
    <property type="entry name" value="Ndc80_CH"/>
</dbReference>
<dbReference type="EMBL" id="CAIF01000153">
    <property type="protein sequence ID" value="CCH44774.1"/>
    <property type="molecule type" value="Genomic_DNA"/>
</dbReference>
<organism evidence="14 15">
    <name type="scientific">Wickerhamomyces ciferrii (strain ATCC 14091 / BCRC 22168 / CBS 111 / JCM 3599 / NBRC 0793 / NRRL Y-1031 F-60-10)</name>
    <name type="common">Yeast</name>
    <name type="synonym">Pichia ciferrii</name>
    <dbReference type="NCBI Taxonomy" id="1206466"/>
    <lineage>
        <taxon>Eukaryota</taxon>
        <taxon>Fungi</taxon>
        <taxon>Dikarya</taxon>
        <taxon>Ascomycota</taxon>
        <taxon>Saccharomycotina</taxon>
        <taxon>Saccharomycetes</taxon>
        <taxon>Phaffomycetales</taxon>
        <taxon>Wickerhamomycetaceae</taxon>
        <taxon>Wickerhamomyces</taxon>
    </lineage>
</organism>
<proteinExistence type="inferred from homology"/>
<feature type="compositionally biased region" description="Polar residues" evidence="12">
    <location>
        <begin position="66"/>
        <end position="82"/>
    </location>
</feature>
<keyword evidence="9 10" id="KW-0137">Centromere</keyword>
<keyword evidence="7 10" id="KW-0539">Nucleus</keyword>
<dbReference type="InParanoid" id="K0KTS9"/>
<keyword evidence="6 11" id="KW-0175">Coiled coil</keyword>
<evidence type="ECO:0000313" key="14">
    <source>
        <dbReference type="EMBL" id="CCH44774.1"/>
    </source>
</evidence>